<evidence type="ECO:0000313" key="4">
    <source>
        <dbReference type="EMBL" id="KAF4749466.1"/>
    </source>
</evidence>
<feature type="transmembrane region" description="Helical" evidence="2">
    <location>
        <begin position="578"/>
        <end position="597"/>
    </location>
</feature>
<protein>
    <submittedName>
        <fullName evidence="4">Urmylation protein</fullName>
    </submittedName>
</protein>
<accession>A0A7J6TYF9</accession>
<evidence type="ECO:0000313" key="5">
    <source>
        <dbReference type="Proteomes" id="UP000574390"/>
    </source>
</evidence>
<feature type="compositionally biased region" description="Polar residues" evidence="1">
    <location>
        <begin position="1"/>
        <end position="12"/>
    </location>
</feature>
<dbReference type="PANTHER" id="PTHR10953:SF102">
    <property type="entry name" value="ADENYLYLTRANSFERASE AND SULFURTRANSFERASE MOCS3"/>
    <property type="match status" value="1"/>
</dbReference>
<keyword evidence="2" id="KW-0812">Transmembrane</keyword>
<feature type="region of interest" description="Disordered" evidence="1">
    <location>
        <begin position="1"/>
        <end position="32"/>
    </location>
</feature>
<feature type="transmembrane region" description="Helical" evidence="2">
    <location>
        <begin position="644"/>
        <end position="662"/>
    </location>
</feature>
<sequence length="922" mass="100046">MSLQWRQPSTQRVAVDGHRRQTDSPSDLTVEGVGSMRASLKPLDLGKAAIAPREVVQEEVPSTKPPSKTRARSRRGRYHCDELQPGRLAMADCPSGDPSSGVALAWGSSGNFSGAATAAGSRSLDGGIDAFLAEVHELRRMNEDLLRQYDKRYQDHQAEPSPVQQPASSQQDVGALDSLGFPAPFEGRSCTSTNPGSATLDASPRTWASDFPAVELDRGDGQERSCLGWRSPRPQRTPRLEASSPRLKDGHVDVRGSPREDSTIQVVRVRKKREERRPALDDAGGDLQRYDLPASSSSAPDFPAELLLVWGPELAYMQQWAAREYGSIEAAVSSLDRHTHDPEKGVLFFELWRWLGLRQRRGGRPWPFDRDFTEQAFDALAGSKGRLMSRTLLGAGAKHTKEVGVNTDVHRAAAAAAAGRGSSGRGHSLVLREGKKDSIGGGIRNRAMRGIALEKRSSTGKLATPTVPLEELQDGLEAVSERHASTTSPSIHHVYPYYHLNCVEVLFVYPPSRPALVFSMSTAVSALSAAVPPWLLPSWPPTWPTFLTWPSGLAPLSSYLPSLPRIHLPRVLVDARRSTLLGFGCVGVLCGSALWYLRKRRQAFWRNASMFVQRSDMSRDEIERGCRMMALPQLSKRPLHKKSFLVVGCGGLANTCATYIAACLLPGCRITLIDGDVVEASNLQRQHQLYTMRDVGRKKSDSARAACRRVAMKGVSVEVAPGMLTKTNARDLVGKHDIILDCTDCPATRWLLSSACATARRPLVSGAAMQWSGQVTVYCSGEAGPCMRCVFPEPSPSEGGRGRGGCDTLGVFPPLPGMIGCVMASEALKLALMDGPQLEEASLSGRLLLVDMLDGGLSTRTVVLKRRPDCPVCGWTEESAAAQDRSDASSLHDDTDAVQLPAVNSIGPKQLRHLMLESPSAA</sequence>
<keyword evidence="2" id="KW-1133">Transmembrane helix</keyword>
<dbReference type="InterPro" id="IPR035985">
    <property type="entry name" value="Ubiquitin-activating_enz"/>
</dbReference>
<feature type="region of interest" description="Disordered" evidence="1">
    <location>
        <begin position="155"/>
        <end position="205"/>
    </location>
</feature>
<dbReference type="GO" id="GO:0042292">
    <property type="term" value="F:URM1 activating enzyme activity"/>
    <property type="evidence" value="ECO:0007669"/>
    <property type="project" value="TreeGrafter"/>
</dbReference>
<evidence type="ECO:0000256" key="2">
    <source>
        <dbReference type="SAM" id="Phobius"/>
    </source>
</evidence>
<dbReference type="GO" id="GO:0004792">
    <property type="term" value="F:thiosulfate-cyanide sulfurtransferase activity"/>
    <property type="evidence" value="ECO:0007669"/>
    <property type="project" value="TreeGrafter"/>
</dbReference>
<feature type="domain" description="THIF-type NAD/FAD binding fold" evidence="3">
    <location>
        <begin position="637"/>
        <end position="872"/>
    </location>
</feature>
<dbReference type="SUPFAM" id="SSF69572">
    <property type="entry name" value="Activating enzymes of the ubiquitin-like proteins"/>
    <property type="match status" value="1"/>
</dbReference>
<keyword evidence="2" id="KW-0472">Membrane</keyword>
<feature type="compositionally biased region" description="Basic residues" evidence="1">
    <location>
        <begin position="67"/>
        <end position="77"/>
    </location>
</feature>
<dbReference type="Pfam" id="PF00899">
    <property type="entry name" value="ThiF"/>
    <property type="match status" value="1"/>
</dbReference>
<gene>
    <name evidence="4" type="primary">UBA4</name>
    <name evidence="4" type="ORF">FOZ62_028556</name>
</gene>
<proteinExistence type="predicted"/>
<name>A0A7J6TYF9_PEROL</name>
<dbReference type="GO" id="GO:0005737">
    <property type="term" value="C:cytoplasm"/>
    <property type="evidence" value="ECO:0007669"/>
    <property type="project" value="TreeGrafter"/>
</dbReference>
<evidence type="ECO:0000259" key="3">
    <source>
        <dbReference type="Pfam" id="PF00899"/>
    </source>
</evidence>
<feature type="compositionally biased region" description="Basic and acidic residues" evidence="1">
    <location>
        <begin position="246"/>
        <end position="262"/>
    </location>
</feature>
<feature type="compositionally biased region" description="Low complexity" evidence="1">
    <location>
        <begin position="159"/>
        <end position="171"/>
    </location>
</feature>
<feature type="region of interest" description="Disordered" evidence="1">
    <location>
        <begin position="218"/>
        <end position="295"/>
    </location>
</feature>
<reference evidence="4 5" key="1">
    <citation type="submission" date="2020-04" db="EMBL/GenBank/DDBJ databases">
        <title>Perkinsus olseni comparative genomics.</title>
        <authorList>
            <person name="Bogema D.R."/>
        </authorList>
    </citation>
    <scope>NUCLEOTIDE SEQUENCE [LARGE SCALE GENOMIC DNA]</scope>
    <source>
        <strain evidence="4">ATCC PRA-205</strain>
    </source>
</reference>
<dbReference type="InterPro" id="IPR000594">
    <property type="entry name" value="ThiF_NAD_FAD-bd"/>
</dbReference>
<dbReference type="GO" id="GO:0016779">
    <property type="term" value="F:nucleotidyltransferase activity"/>
    <property type="evidence" value="ECO:0007669"/>
    <property type="project" value="TreeGrafter"/>
</dbReference>
<organism evidence="4 5">
    <name type="scientific">Perkinsus olseni</name>
    <name type="common">Perkinsus atlanticus</name>
    <dbReference type="NCBI Taxonomy" id="32597"/>
    <lineage>
        <taxon>Eukaryota</taxon>
        <taxon>Sar</taxon>
        <taxon>Alveolata</taxon>
        <taxon>Perkinsozoa</taxon>
        <taxon>Perkinsea</taxon>
        <taxon>Perkinsida</taxon>
        <taxon>Perkinsidae</taxon>
        <taxon>Perkinsus</taxon>
    </lineage>
</organism>
<dbReference type="Gene3D" id="3.40.50.720">
    <property type="entry name" value="NAD(P)-binding Rossmann-like Domain"/>
    <property type="match status" value="1"/>
</dbReference>
<dbReference type="Proteomes" id="UP000574390">
    <property type="component" value="Unassembled WGS sequence"/>
</dbReference>
<dbReference type="CDD" id="cd00757">
    <property type="entry name" value="ThiF_MoeB_HesA_family"/>
    <property type="match status" value="1"/>
</dbReference>
<evidence type="ECO:0000256" key="1">
    <source>
        <dbReference type="SAM" id="MobiDB-lite"/>
    </source>
</evidence>
<dbReference type="EMBL" id="JABANM010004298">
    <property type="protein sequence ID" value="KAF4749466.1"/>
    <property type="molecule type" value="Genomic_DNA"/>
</dbReference>
<feature type="non-terminal residue" evidence="4">
    <location>
        <position position="1"/>
    </location>
</feature>
<comment type="caution">
    <text evidence="4">The sequence shown here is derived from an EMBL/GenBank/DDBJ whole genome shotgun (WGS) entry which is preliminary data.</text>
</comment>
<dbReference type="InterPro" id="IPR045886">
    <property type="entry name" value="ThiF/MoeB/HesA"/>
</dbReference>
<dbReference type="PANTHER" id="PTHR10953">
    <property type="entry name" value="UBIQUITIN-ACTIVATING ENZYME E1"/>
    <property type="match status" value="1"/>
</dbReference>
<feature type="region of interest" description="Disordered" evidence="1">
    <location>
        <begin position="54"/>
        <end position="77"/>
    </location>
</feature>
<dbReference type="AlphaFoldDB" id="A0A7J6TYF9"/>